<dbReference type="STRING" id="56216.A0A1A6HYX5"/>
<dbReference type="UniPathway" id="UPA00109">
    <property type="reaction ID" value="UER00183"/>
</dbReference>
<dbReference type="GO" id="GO:0006096">
    <property type="term" value="P:glycolytic process"/>
    <property type="evidence" value="ECO:0007669"/>
    <property type="project" value="UniProtKB-UniPathway"/>
</dbReference>
<gene>
    <name evidence="6" type="ORF">A6R68_22340</name>
</gene>
<evidence type="ECO:0000313" key="6">
    <source>
        <dbReference type="EMBL" id="OBS83668.1"/>
    </source>
</evidence>
<dbReference type="InterPro" id="IPR000741">
    <property type="entry name" value="FBA_I"/>
</dbReference>
<dbReference type="AlphaFoldDB" id="A0A1A6HYX5"/>
<evidence type="ECO:0000256" key="3">
    <source>
        <dbReference type="ARBA" id="ARBA00013068"/>
    </source>
</evidence>
<proteinExistence type="inferred from homology"/>
<comment type="similarity">
    <text evidence="2">Belongs to the class I fructose-bisphosphate aldolase family.</text>
</comment>
<dbReference type="Pfam" id="PF00274">
    <property type="entry name" value="Glycolytic"/>
    <property type="match status" value="1"/>
</dbReference>
<keyword evidence="7" id="KW-1185">Reference proteome</keyword>
<dbReference type="EMBL" id="LZPO01000719">
    <property type="protein sequence ID" value="OBS83668.1"/>
    <property type="molecule type" value="Genomic_DNA"/>
</dbReference>
<evidence type="ECO:0000256" key="2">
    <source>
        <dbReference type="ARBA" id="ARBA00010387"/>
    </source>
</evidence>
<accession>A0A1A6HYX5</accession>
<dbReference type="SUPFAM" id="SSF51569">
    <property type="entry name" value="Aldolase"/>
    <property type="match status" value="1"/>
</dbReference>
<comment type="caution">
    <text evidence="6">The sequence shown here is derived from an EMBL/GenBank/DDBJ whole genome shotgun (WGS) entry which is preliminary data.</text>
</comment>
<evidence type="ECO:0000256" key="5">
    <source>
        <dbReference type="ARBA" id="ARBA00023239"/>
    </source>
</evidence>
<reference evidence="6 7" key="1">
    <citation type="submission" date="2016-06" db="EMBL/GenBank/DDBJ databases">
        <title>The Draft Genome Sequence and Annotation of the Desert Woodrat Neotoma lepida.</title>
        <authorList>
            <person name="Campbell M."/>
            <person name="Oakeson K.F."/>
            <person name="Yandell M."/>
            <person name="Halpert J.R."/>
            <person name="Dearing D."/>
        </authorList>
    </citation>
    <scope>NUCLEOTIDE SEQUENCE [LARGE SCALE GENOMIC DNA]</scope>
    <source>
        <strain evidence="6">417</strain>
        <tissue evidence="6">Liver</tissue>
    </source>
</reference>
<protein>
    <recommendedName>
        <fullName evidence="3">fructose-bisphosphate aldolase</fullName>
        <ecNumber evidence="3">4.1.2.13</ecNumber>
    </recommendedName>
</protein>
<dbReference type="InterPro" id="IPR013785">
    <property type="entry name" value="Aldolase_TIM"/>
</dbReference>
<evidence type="ECO:0000256" key="1">
    <source>
        <dbReference type="ARBA" id="ARBA00004714"/>
    </source>
</evidence>
<evidence type="ECO:0000313" key="7">
    <source>
        <dbReference type="Proteomes" id="UP000092124"/>
    </source>
</evidence>
<dbReference type="EC" id="4.1.2.13" evidence="3"/>
<keyword evidence="5" id="KW-0456">Lyase</keyword>
<dbReference type="Gene3D" id="3.20.20.70">
    <property type="entry name" value="Aldolase class I"/>
    <property type="match status" value="1"/>
</dbReference>
<dbReference type="PANTHER" id="PTHR11627">
    <property type="entry name" value="FRUCTOSE-BISPHOSPHATE ALDOLASE"/>
    <property type="match status" value="1"/>
</dbReference>
<sequence>MGSVEDIKDYGLKYCQYVTNKVLAAIYKALNDNRVYLESTLLKPNMVTPGHAYTQRFSDEEIAIETVTTLC</sequence>
<dbReference type="OrthoDB" id="36455at2759"/>
<evidence type="ECO:0000256" key="4">
    <source>
        <dbReference type="ARBA" id="ARBA00023152"/>
    </source>
</evidence>
<name>A0A1A6HYX5_NEOLE</name>
<keyword evidence="4" id="KW-0324">Glycolysis</keyword>
<dbReference type="GO" id="GO:0004332">
    <property type="term" value="F:fructose-bisphosphate aldolase activity"/>
    <property type="evidence" value="ECO:0007669"/>
    <property type="project" value="UniProtKB-EC"/>
</dbReference>
<organism evidence="6 7">
    <name type="scientific">Neotoma lepida</name>
    <name type="common">Desert woodrat</name>
    <dbReference type="NCBI Taxonomy" id="56216"/>
    <lineage>
        <taxon>Eukaryota</taxon>
        <taxon>Metazoa</taxon>
        <taxon>Chordata</taxon>
        <taxon>Craniata</taxon>
        <taxon>Vertebrata</taxon>
        <taxon>Euteleostomi</taxon>
        <taxon>Mammalia</taxon>
        <taxon>Eutheria</taxon>
        <taxon>Euarchontoglires</taxon>
        <taxon>Glires</taxon>
        <taxon>Rodentia</taxon>
        <taxon>Myomorpha</taxon>
        <taxon>Muroidea</taxon>
        <taxon>Cricetidae</taxon>
        <taxon>Neotominae</taxon>
        <taxon>Neotoma</taxon>
    </lineage>
</organism>
<dbReference type="Proteomes" id="UP000092124">
    <property type="component" value="Unassembled WGS sequence"/>
</dbReference>
<comment type="pathway">
    <text evidence="1">Carbohydrate degradation; glycolysis; D-glyceraldehyde 3-phosphate and glycerone phosphate from D-glucose: step 4/4.</text>
</comment>